<keyword evidence="5" id="KW-1185">Reference proteome</keyword>
<dbReference type="Proteomes" id="UP000326396">
    <property type="component" value="Linkage Group LG17"/>
</dbReference>
<comment type="caution">
    <text evidence="4">The sequence shown here is derived from an EMBL/GenBank/DDBJ whole genome shotgun (WGS) entry which is preliminary data.</text>
</comment>
<dbReference type="Pfam" id="PF00098">
    <property type="entry name" value="zf-CCHC"/>
    <property type="match status" value="1"/>
</dbReference>
<dbReference type="GO" id="GO:0008270">
    <property type="term" value="F:zinc ion binding"/>
    <property type="evidence" value="ECO:0007669"/>
    <property type="project" value="UniProtKB-KW"/>
</dbReference>
<reference evidence="4 5" key="1">
    <citation type="submission" date="2019-05" db="EMBL/GenBank/DDBJ databases">
        <title>Mikania micrantha, genome provides insights into the molecular mechanism of rapid growth.</title>
        <authorList>
            <person name="Liu B."/>
        </authorList>
    </citation>
    <scope>NUCLEOTIDE SEQUENCE [LARGE SCALE GENOMIC DNA]</scope>
    <source>
        <strain evidence="4">NLD-2019</strain>
        <tissue evidence="4">Leaf</tissue>
    </source>
</reference>
<dbReference type="AlphaFoldDB" id="A0A5N6NRM0"/>
<dbReference type="InterPro" id="IPR005162">
    <property type="entry name" value="Retrotrans_gag_dom"/>
</dbReference>
<feature type="region of interest" description="Disordered" evidence="2">
    <location>
        <begin position="253"/>
        <end position="291"/>
    </location>
</feature>
<dbReference type="PANTHER" id="PTHR33223">
    <property type="entry name" value="CCHC-TYPE DOMAIN-CONTAINING PROTEIN"/>
    <property type="match status" value="1"/>
</dbReference>
<organism evidence="4 5">
    <name type="scientific">Mikania micrantha</name>
    <name type="common">bitter vine</name>
    <dbReference type="NCBI Taxonomy" id="192012"/>
    <lineage>
        <taxon>Eukaryota</taxon>
        <taxon>Viridiplantae</taxon>
        <taxon>Streptophyta</taxon>
        <taxon>Embryophyta</taxon>
        <taxon>Tracheophyta</taxon>
        <taxon>Spermatophyta</taxon>
        <taxon>Magnoliopsida</taxon>
        <taxon>eudicotyledons</taxon>
        <taxon>Gunneridae</taxon>
        <taxon>Pentapetalae</taxon>
        <taxon>asterids</taxon>
        <taxon>campanulids</taxon>
        <taxon>Asterales</taxon>
        <taxon>Asteraceae</taxon>
        <taxon>Asteroideae</taxon>
        <taxon>Heliantheae alliance</taxon>
        <taxon>Eupatorieae</taxon>
        <taxon>Mikania</taxon>
    </lineage>
</organism>
<sequence length="438" mass="48700">MPPRRNGANNANNANNTNANNNGNNTTNPNLQELAAVITQQMATVLPGLVTQLNQSNGVQNNNRNGEGANQTCTFKHFNSCNPAKFLGSEGATGLLQWFESMESTFLHSNCPENLKVRYATSVLQKRALTWWNTEKRTKGVETAMALTWDEFKQLMTEEFCPRNEMMKLESEFWNLKQDSGENLAYTNRHHELSLLVPHMVTPLSRAIEKYISGLPMQIQDTCYGSKPTKLEDAIRLAATLTDNHVRAGTLTRKGVKKVEAKSTNDEPSNEVNSESSNASKSNKRKRNGQNFAVVTPNIPDVPLNQQAPLNLNNKPYEGSQPLCNTCRLHHPQNRPCRVCNICGRYGHLAQTCRIGPPVQQANQTQVAQQTNHQPVAPAIANGRACFECGDPNHFRNQCPKLAGNNQGGARAQTFQLNVQDAQANQNMENDKLLIKDR</sequence>
<feature type="region of interest" description="Disordered" evidence="2">
    <location>
        <begin position="1"/>
        <end position="29"/>
    </location>
</feature>
<dbReference type="EMBL" id="SZYD01000009">
    <property type="protein sequence ID" value="KAD5316979.1"/>
    <property type="molecule type" value="Genomic_DNA"/>
</dbReference>
<accession>A0A5N6NRM0</accession>
<dbReference type="OrthoDB" id="1936908at2759"/>
<evidence type="ECO:0000313" key="4">
    <source>
        <dbReference type="EMBL" id="KAD5316979.1"/>
    </source>
</evidence>
<name>A0A5N6NRM0_9ASTR</name>
<dbReference type="Pfam" id="PF03732">
    <property type="entry name" value="Retrotrans_gag"/>
    <property type="match status" value="1"/>
</dbReference>
<evidence type="ECO:0000256" key="1">
    <source>
        <dbReference type="PROSITE-ProRule" id="PRU00047"/>
    </source>
</evidence>
<feature type="compositionally biased region" description="Low complexity" evidence="2">
    <location>
        <begin position="1"/>
        <end position="28"/>
    </location>
</feature>
<dbReference type="GO" id="GO:0003676">
    <property type="term" value="F:nucleic acid binding"/>
    <property type="evidence" value="ECO:0007669"/>
    <property type="project" value="InterPro"/>
</dbReference>
<protein>
    <recommendedName>
        <fullName evidence="3">CCHC-type domain-containing protein</fullName>
    </recommendedName>
</protein>
<gene>
    <name evidence="4" type="ORF">E3N88_16925</name>
</gene>
<proteinExistence type="predicted"/>
<evidence type="ECO:0000256" key="2">
    <source>
        <dbReference type="SAM" id="MobiDB-lite"/>
    </source>
</evidence>
<evidence type="ECO:0000313" key="5">
    <source>
        <dbReference type="Proteomes" id="UP000326396"/>
    </source>
</evidence>
<feature type="domain" description="CCHC-type" evidence="3">
    <location>
        <begin position="340"/>
        <end position="354"/>
    </location>
</feature>
<evidence type="ECO:0000259" key="3">
    <source>
        <dbReference type="PROSITE" id="PS50158"/>
    </source>
</evidence>
<keyword evidence="1" id="KW-0863">Zinc-finger</keyword>
<feature type="domain" description="CCHC-type" evidence="3">
    <location>
        <begin position="386"/>
        <end position="401"/>
    </location>
</feature>
<keyword evidence="1" id="KW-0862">Zinc</keyword>
<keyword evidence="1" id="KW-0479">Metal-binding</keyword>
<feature type="compositionally biased region" description="Low complexity" evidence="2">
    <location>
        <begin position="266"/>
        <end position="281"/>
    </location>
</feature>
<dbReference type="Gene3D" id="4.10.60.10">
    <property type="entry name" value="Zinc finger, CCHC-type"/>
    <property type="match status" value="1"/>
</dbReference>
<dbReference type="PANTHER" id="PTHR33223:SF11">
    <property type="entry name" value="ELEMENT PROTEIN, PUTATIVE-RELATED"/>
    <property type="match status" value="1"/>
</dbReference>
<dbReference type="InterPro" id="IPR001878">
    <property type="entry name" value="Znf_CCHC"/>
</dbReference>
<dbReference type="PROSITE" id="PS50158">
    <property type="entry name" value="ZF_CCHC"/>
    <property type="match status" value="2"/>
</dbReference>
<dbReference type="SMART" id="SM00343">
    <property type="entry name" value="ZnF_C2HC"/>
    <property type="match status" value="2"/>
</dbReference>